<keyword evidence="2" id="KW-1185">Reference proteome</keyword>
<dbReference type="EMBL" id="JAUSQU010000001">
    <property type="protein sequence ID" value="MDP9847600.1"/>
    <property type="molecule type" value="Genomic_DNA"/>
</dbReference>
<protein>
    <recommendedName>
        <fullName evidence="3">Protein kinase domain-containing protein</fullName>
    </recommendedName>
</protein>
<dbReference type="Gene3D" id="1.10.510.10">
    <property type="entry name" value="Transferase(Phosphotransferase) domain 1"/>
    <property type="match status" value="1"/>
</dbReference>
<accession>A0ABT9QLH9</accession>
<dbReference type="Proteomes" id="UP001225356">
    <property type="component" value="Unassembled WGS sequence"/>
</dbReference>
<reference evidence="1 2" key="1">
    <citation type="submission" date="2023-07" db="EMBL/GenBank/DDBJ databases">
        <title>Sequencing the genomes of 1000 actinobacteria strains.</title>
        <authorList>
            <person name="Klenk H.-P."/>
        </authorList>
    </citation>
    <scope>NUCLEOTIDE SEQUENCE [LARGE SCALE GENOMIC DNA]</scope>
    <source>
        <strain evidence="1 2">DSM 46740</strain>
    </source>
</reference>
<proteinExistence type="predicted"/>
<name>A0ABT9QLH9_9ACTN</name>
<evidence type="ECO:0000313" key="1">
    <source>
        <dbReference type="EMBL" id="MDP9847600.1"/>
    </source>
</evidence>
<comment type="caution">
    <text evidence="1">The sequence shown here is derived from an EMBL/GenBank/DDBJ whole genome shotgun (WGS) entry which is preliminary data.</text>
</comment>
<dbReference type="InterPro" id="IPR011009">
    <property type="entry name" value="Kinase-like_dom_sf"/>
</dbReference>
<dbReference type="SUPFAM" id="SSF56112">
    <property type="entry name" value="Protein kinase-like (PK-like)"/>
    <property type="match status" value="2"/>
</dbReference>
<evidence type="ECO:0008006" key="3">
    <source>
        <dbReference type="Google" id="ProtNLM"/>
    </source>
</evidence>
<sequence length="353" mass="38948">MSHATRLSGYDTVSTALALLSDRRLGELVDEAPVIASGVGGTAVLLDIEGIPVFAKRVPLTDLERRPENIRSTANVFRLPTFCQYGLGPGSGFGAWREPAVHTMTTNWVLGRRSESFPLMYHWRVLEGPPPRTPTSEERADLADTVAYWDGSAAVRERLEAVARASAGVMLFLEYIPQNLHEWLTAQVALGDDAVESALTMVERNLRAGVSFMNANGLLHFDAHFENILTDGRRLYFADFGLAVSSRFEFLEAESGFFAEHRGYDRDYTASQLVNWLTTALSGAVDRAGRVAFMNRCVDGEDLPGVPAAAAAIIKRYAPVAVVMGRFYRELQTESRTTPYPVEEVGRAWATIR</sequence>
<gene>
    <name evidence="1" type="ORF">J2853_006811</name>
</gene>
<evidence type="ECO:0000313" key="2">
    <source>
        <dbReference type="Proteomes" id="UP001225356"/>
    </source>
</evidence>
<dbReference type="RefSeq" id="WP_307564674.1">
    <property type="nucleotide sequence ID" value="NZ_JAUSQU010000001.1"/>
</dbReference>
<organism evidence="1 2">
    <name type="scientific">Streptosporangium lutulentum</name>
    <dbReference type="NCBI Taxonomy" id="1461250"/>
    <lineage>
        <taxon>Bacteria</taxon>
        <taxon>Bacillati</taxon>
        <taxon>Actinomycetota</taxon>
        <taxon>Actinomycetes</taxon>
        <taxon>Streptosporangiales</taxon>
        <taxon>Streptosporangiaceae</taxon>
        <taxon>Streptosporangium</taxon>
    </lineage>
</organism>